<dbReference type="OrthoDB" id="304643at2759"/>
<evidence type="ECO:0000313" key="1">
    <source>
        <dbReference type="EMBL" id="CAD8124094.1"/>
    </source>
</evidence>
<dbReference type="Proteomes" id="UP000692954">
    <property type="component" value="Unassembled WGS sequence"/>
</dbReference>
<protein>
    <submittedName>
        <fullName evidence="1">Uncharacterized protein</fullName>
    </submittedName>
</protein>
<dbReference type="EMBL" id="CAJJDN010000149">
    <property type="protein sequence ID" value="CAD8124094.1"/>
    <property type="molecule type" value="Genomic_DNA"/>
</dbReference>
<reference evidence="1" key="1">
    <citation type="submission" date="2021-01" db="EMBL/GenBank/DDBJ databases">
        <authorList>
            <consortium name="Genoscope - CEA"/>
            <person name="William W."/>
        </authorList>
    </citation>
    <scope>NUCLEOTIDE SEQUENCE</scope>
</reference>
<keyword evidence="2" id="KW-1185">Reference proteome</keyword>
<sequence length="138" mass="16149">MASILNRIPTTQSYLIQNLPRQKSSFQTIRQKIQNKIENEKKSTIYKILQNYKNQTQVYTTPSKKPKELIGKNKTAKIEKKSLSFNSQTRTKSIQNRKQYSNVSTITIKIAQFDMEPGIQSIMCKEPKIYEIQLDQFN</sequence>
<proteinExistence type="predicted"/>
<accession>A0A8S1R9L6</accession>
<comment type="caution">
    <text evidence="1">The sequence shown here is derived from an EMBL/GenBank/DDBJ whole genome shotgun (WGS) entry which is preliminary data.</text>
</comment>
<dbReference type="AlphaFoldDB" id="A0A8S1R9L6"/>
<name>A0A8S1R9L6_9CILI</name>
<organism evidence="1 2">
    <name type="scientific">Paramecium sonneborni</name>
    <dbReference type="NCBI Taxonomy" id="65129"/>
    <lineage>
        <taxon>Eukaryota</taxon>
        <taxon>Sar</taxon>
        <taxon>Alveolata</taxon>
        <taxon>Ciliophora</taxon>
        <taxon>Intramacronucleata</taxon>
        <taxon>Oligohymenophorea</taxon>
        <taxon>Peniculida</taxon>
        <taxon>Parameciidae</taxon>
        <taxon>Paramecium</taxon>
    </lineage>
</organism>
<gene>
    <name evidence="1" type="ORF">PSON_ATCC_30995.1.T1490038</name>
</gene>
<evidence type="ECO:0000313" key="2">
    <source>
        <dbReference type="Proteomes" id="UP000692954"/>
    </source>
</evidence>